<dbReference type="RefSeq" id="WP_338435208.1">
    <property type="nucleotide sequence ID" value="NZ_JAUYVH010000001.1"/>
</dbReference>
<protein>
    <submittedName>
        <fullName evidence="2">Rrf2 family transcriptional regulator</fullName>
    </submittedName>
</protein>
<dbReference type="PANTHER" id="PTHR33221">
    <property type="entry name" value="WINGED HELIX-TURN-HELIX TRANSCRIPTIONAL REGULATOR, RRF2 FAMILY"/>
    <property type="match status" value="1"/>
</dbReference>
<comment type="caution">
    <text evidence="2">The sequence shown here is derived from an EMBL/GenBank/DDBJ whole genome shotgun (WGS) entry which is preliminary data.</text>
</comment>
<dbReference type="InterPro" id="IPR036390">
    <property type="entry name" value="WH_DNA-bd_sf"/>
</dbReference>
<dbReference type="Gene3D" id="1.10.10.10">
    <property type="entry name" value="Winged helix-like DNA-binding domain superfamily/Winged helix DNA-binding domain"/>
    <property type="match status" value="1"/>
</dbReference>
<dbReference type="PANTHER" id="PTHR33221:SF4">
    <property type="entry name" value="HTH-TYPE TRANSCRIPTIONAL REPRESSOR NSRR"/>
    <property type="match status" value="1"/>
</dbReference>
<reference evidence="2 3" key="1">
    <citation type="submission" date="2023-08" db="EMBL/GenBank/DDBJ databases">
        <title>Oxalobacteraceae gen .nov., isolated from river sludge outside the plant.</title>
        <authorList>
            <person name="Zhao S.Y."/>
        </authorList>
    </citation>
    <scope>NUCLEOTIDE SEQUENCE [LARGE SCALE GENOMIC DNA]</scope>
    <source>
        <strain evidence="2 3">R-40</strain>
    </source>
</reference>
<evidence type="ECO:0000313" key="2">
    <source>
        <dbReference type="EMBL" id="MDQ9169335.1"/>
    </source>
</evidence>
<dbReference type="InterPro" id="IPR000944">
    <property type="entry name" value="Tscrpt_reg_Rrf2"/>
</dbReference>
<keyword evidence="3" id="KW-1185">Reference proteome</keyword>
<organism evidence="2 3">
    <name type="scientific">Keguizhuia sedimenti</name>
    <dbReference type="NCBI Taxonomy" id="3064264"/>
    <lineage>
        <taxon>Bacteria</taxon>
        <taxon>Pseudomonadati</taxon>
        <taxon>Pseudomonadota</taxon>
        <taxon>Betaproteobacteria</taxon>
        <taxon>Burkholderiales</taxon>
        <taxon>Oxalobacteraceae</taxon>
        <taxon>Keguizhuia</taxon>
    </lineage>
</organism>
<dbReference type="NCBIfam" id="TIGR00738">
    <property type="entry name" value="rrf2_super"/>
    <property type="match status" value="1"/>
</dbReference>
<proteinExistence type="predicted"/>
<dbReference type="InterPro" id="IPR036388">
    <property type="entry name" value="WH-like_DNA-bd_sf"/>
</dbReference>
<gene>
    <name evidence="2" type="ORF">Q8A64_02805</name>
</gene>
<evidence type="ECO:0000256" key="1">
    <source>
        <dbReference type="ARBA" id="ARBA00023125"/>
    </source>
</evidence>
<sequence>MRVTQFSDIGLRVLIYLSKASNERAPATIAEIAGQFDIAVNHLVKVVGHMARVGWIQATRGRNGGIRLAVEPDTLHIGSVLRELEGDAELIDCNARQCSLSQDCRLRSALDEGLKAFYDALDRYTLSDMTAGGTGEKIVRMHRAFLQKSLQFA</sequence>
<dbReference type="SUPFAM" id="SSF46785">
    <property type="entry name" value="Winged helix' DNA-binding domain"/>
    <property type="match status" value="1"/>
</dbReference>
<dbReference type="Proteomes" id="UP001225596">
    <property type="component" value="Unassembled WGS sequence"/>
</dbReference>
<dbReference type="PROSITE" id="PS51197">
    <property type="entry name" value="HTH_RRF2_2"/>
    <property type="match status" value="1"/>
</dbReference>
<keyword evidence="1" id="KW-0238">DNA-binding</keyword>
<dbReference type="Pfam" id="PF02082">
    <property type="entry name" value="Rrf2"/>
    <property type="match status" value="1"/>
</dbReference>
<evidence type="ECO:0000313" key="3">
    <source>
        <dbReference type="Proteomes" id="UP001225596"/>
    </source>
</evidence>
<name>A0ABU1BK08_9BURK</name>
<dbReference type="EMBL" id="JAUYVH010000001">
    <property type="protein sequence ID" value="MDQ9169335.1"/>
    <property type="molecule type" value="Genomic_DNA"/>
</dbReference>
<accession>A0ABU1BK08</accession>